<keyword evidence="4" id="KW-0804">Transcription</keyword>
<evidence type="ECO:0000259" key="7">
    <source>
        <dbReference type="PROSITE" id="PS50048"/>
    </source>
</evidence>
<dbReference type="PANTHER" id="PTHR46910:SF23">
    <property type="entry name" value="THIAMINE REPRESSIBLE GENES REGULATORY PROTEIN THI1"/>
    <property type="match status" value="1"/>
</dbReference>
<gene>
    <name evidence="8" type="ORF">N7456_004481</name>
</gene>
<dbReference type="GO" id="GO:0008270">
    <property type="term" value="F:zinc ion binding"/>
    <property type="evidence" value="ECO:0007669"/>
    <property type="project" value="InterPro"/>
</dbReference>
<feature type="domain" description="Zn(2)-C6 fungal-type" evidence="7">
    <location>
        <begin position="10"/>
        <end position="39"/>
    </location>
</feature>
<keyword evidence="1" id="KW-0479">Metal-binding</keyword>
<keyword evidence="5" id="KW-0539">Nucleus</keyword>
<dbReference type="SMART" id="SM00906">
    <property type="entry name" value="Fungal_trans"/>
    <property type="match status" value="1"/>
</dbReference>
<evidence type="ECO:0000313" key="8">
    <source>
        <dbReference type="EMBL" id="KAJ5107806.1"/>
    </source>
</evidence>
<keyword evidence="9" id="KW-1185">Reference proteome</keyword>
<dbReference type="CDD" id="cd00067">
    <property type="entry name" value="GAL4"/>
    <property type="match status" value="1"/>
</dbReference>
<protein>
    <recommendedName>
        <fullName evidence="7">Zn(2)-C6 fungal-type domain-containing protein</fullName>
    </recommendedName>
</protein>
<feature type="region of interest" description="Disordered" evidence="6">
    <location>
        <begin position="662"/>
        <end position="689"/>
    </location>
</feature>
<proteinExistence type="predicted"/>
<dbReference type="Gene3D" id="4.10.240.10">
    <property type="entry name" value="Zn(2)-C6 fungal-type DNA-binding domain"/>
    <property type="match status" value="1"/>
</dbReference>
<dbReference type="InterPro" id="IPR050987">
    <property type="entry name" value="AtrR-like"/>
</dbReference>
<dbReference type="GO" id="GO:0000981">
    <property type="term" value="F:DNA-binding transcription factor activity, RNA polymerase II-specific"/>
    <property type="evidence" value="ECO:0007669"/>
    <property type="project" value="InterPro"/>
</dbReference>
<organism evidence="8 9">
    <name type="scientific">Penicillium angulare</name>
    <dbReference type="NCBI Taxonomy" id="116970"/>
    <lineage>
        <taxon>Eukaryota</taxon>
        <taxon>Fungi</taxon>
        <taxon>Dikarya</taxon>
        <taxon>Ascomycota</taxon>
        <taxon>Pezizomycotina</taxon>
        <taxon>Eurotiomycetes</taxon>
        <taxon>Eurotiomycetidae</taxon>
        <taxon>Eurotiales</taxon>
        <taxon>Aspergillaceae</taxon>
        <taxon>Penicillium</taxon>
    </lineage>
</organism>
<dbReference type="PROSITE" id="PS00463">
    <property type="entry name" value="ZN2_CY6_FUNGAL_1"/>
    <property type="match status" value="1"/>
</dbReference>
<dbReference type="OrthoDB" id="3921198at2759"/>
<feature type="compositionally biased region" description="Low complexity" evidence="6">
    <location>
        <begin position="662"/>
        <end position="671"/>
    </location>
</feature>
<dbReference type="InterPro" id="IPR007219">
    <property type="entry name" value="XnlR_reg_dom"/>
</dbReference>
<dbReference type="SMART" id="SM00066">
    <property type="entry name" value="GAL4"/>
    <property type="match status" value="1"/>
</dbReference>
<evidence type="ECO:0000313" key="9">
    <source>
        <dbReference type="Proteomes" id="UP001149165"/>
    </source>
</evidence>
<dbReference type="GO" id="GO:0003677">
    <property type="term" value="F:DNA binding"/>
    <property type="evidence" value="ECO:0007669"/>
    <property type="project" value="UniProtKB-KW"/>
</dbReference>
<sequence>MDNRKRAARACDECRRLKEKCEGGAPCRRCLHFQRHCEFKGSVLRTREFRQYVPRERVDRSDFQEQIDRCKYMERILKRTIEGIRLDTKSLAKLADALDADVSDAKEVEGLVIDEEACTMDPVGDTTTHFSGEFSYWNFSMRVKNHIEKQMGGLGNQMQDSEKVSDFPRAHHLRPGRAHLSAAISSCPPRQIADFLARTFFKYAETHYFFVGQCWCLEKMDMLYSNPASFTQKGGEVVISILLMVFAIGTQYAHLESSFRHSAQATDSNFAEEDIGTTFYQQAIRLLPEIIELSSLESVQACSLLGYYALPIDASGLGYIYINLGIRLAMQNGMHRKCKNNAFSPTMIETRNRVWWTVYSLERKISIFHGRPLSVLRADVDATIPLHQPSLDLGDSYESVARAEASIQLINYLEELFTEVNALRSGQKRQIPKVIKSLLSRKMAMKSWWNSLPDAMLSDRTQTEVHHDGRSILHLKLEYCLVRMFIGRPFLLKRETSNSIGVSPTDSEMSIPDNHIGKENRKESYVTGRQSLVDDCIEAATEALQICQDLRDNRAGLARASYIEYSSCRASLLVLIAYSIQNFSEQFRKLLYNGLDMIREMSAAGESARSEVSLIEMLERALARLHTGSHNSQHNGSHLQPEASISDYEAFKHWGARLRGTPVVETPGTTTDGLRDQSRPILPTEKYNTGGQTAGMGLIDMGMEPALDRDFDAGMLGAFDSVLEMSIFGPENSSPSAAWPTWTEAQVLEQFLTNPEFDGSPELMHT</sequence>
<evidence type="ECO:0000256" key="6">
    <source>
        <dbReference type="SAM" id="MobiDB-lite"/>
    </source>
</evidence>
<dbReference type="CDD" id="cd12148">
    <property type="entry name" value="fungal_TF_MHR"/>
    <property type="match status" value="1"/>
</dbReference>
<dbReference type="SUPFAM" id="SSF57701">
    <property type="entry name" value="Zn2/Cys6 DNA-binding domain"/>
    <property type="match status" value="1"/>
</dbReference>
<evidence type="ECO:0000256" key="2">
    <source>
        <dbReference type="ARBA" id="ARBA00023015"/>
    </source>
</evidence>
<evidence type="ECO:0000256" key="4">
    <source>
        <dbReference type="ARBA" id="ARBA00023163"/>
    </source>
</evidence>
<dbReference type="Pfam" id="PF04082">
    <property type="entry name" value="Fungal_trans"/>
    <property type="match status" value="1"/>
</dbReference>
<evidence type="ECO:0000256" key="1">
    <source>
        <dbReference type="ARBA" id="ARBA00022723"/>
    </source>
</evidence>
<reference evidence="8" key="1">
    <citation type="submission" date="2022-11" db="EMBL/GenBank/DDBJ databases">
        <authorList>
            <person name="Petersen C."/>
        </authorList>
    </citation>
    <scope>NUCLEOTIDE SEQUENCE</scope>
    <source>
        <strain evidence="8">IBT 30069</strain>
    </source>
</reference>
<evidence type="ECO:0000256" key="5">
    <source>
        <dbReference type="ARBA" id="ARBA00023242"/>
    </source>
</evidence>
<reference evidence="8" key="2">
    <citation type="journal article" date="2023" name="IMA Fungus">
        <title>Comparative genomic study of the Penicillium genus elucidates a diverse pangenome and 15 lateral gene transfer events.</title>
        <authorList>
            <person name="Petersen C."/>
            <person name="Sorensen T."/>
            <person name="Nielsen M.R."/>
            <person name="Sondergaard T.E."/>
            <person name="Sorensen J.L."/>
            <person name="Fitzpatrick D.A."/>
            <person name="Frisvad J.C."/>
            <person name="Nielsen K.L."/>
        </authorList>
    </citation>
    <scope>NUCLEOTIDE SEQUENCE</scope>
    <source>
        <strain evidence="8">IBT 30069</strain>
    </source>
</reference>
<comment type="caution">
    <text evidence="8">The sequence shown here is derived from an EMBL/GenBank/DDBJ whole genome shotgun (WGS) entry which is preliminary data.</text>
</comment>
<dbReference type="Proteomes" id="UP001149165">
    <property type="component" value="Unassembled WGS sequence"/>
</dbReference>
<name>A0A9W9KJ90_9EURO</name>
<dbReference type="InterPro" id="IPR036864">
    <property type="entry name" value="Zn2-C6_fun-type_DNA-bd_sf"/>
</dbReference>
<dbReference type="PROSITE" id="PS50048">
    <property type="entry name" value="ZN2_CY6_FUNGAL_2"/>
    <property type="match status" value="1"/>
</dbReference>
<dbReference type="EMBL" id="JAPQKH010000003">
    <property type="protein sequence ID" value="KAJ5107806.1"/>
    <property type="molecule type" value="Genomic_DNA"/>
</dbReference>
<dbReference type="InterPro" id="IPR001138">
    <property type="entry name" value="Zn2Cys6_DnaBD"/>
</dbReference>
<keyword evidence="2" id="KW-0805">Transcription regulation</keyword>
<evidence type="ECO:0000256" key="3">
    <source>
        <dbReference type="ARBA" id="ARBA00023125"/>
    </source>
</evidence>
<dbReference type="Pfam" id="PF00172">
    <property type="entry name" value="Zn_clus"/>
    <property type="match status" value="1"/>
</dbReference>
<keyword evidence="3" id="KW-0238">DNA-binding</keyword>
<accession>A0A9W9KJ90</accession>
<dbReference type="AlphaFoldDB" id="A0A9W9KJ90"/>
<dbReference type="GO" id="GO:0006351">
    <property type="term" value="P:DNA-templated transcription"/>
    <property type="evidence" value="ECO:0007669"/>
    <property type="project" value="InterPro"/>
</dbReference>
<dbReference type="PANTHER" id="PTHR46910">
    <property type="entry name" value="TRANSCRIPTION FACTOR PDR1"/>
    <property type="match status" value="1"/>
</dbReference>